<gene>
    <name evidence="1" type="ORF">LTR37_011443</name>
</gene>
<proteinExistence type="predicted"/>
<accession>A0ACC3N4Y5</accession>
<comment type="caution">
    <text evidence="1">The sequence shown here is derived from an EMBL/GenBank/DDBJ whole genome shotgun (WGS) entry which is preliminary data.</text>
</comment>
<keyword evidence="2" id="KW-1185">Reference proteome</keyword>
<reference evidence="1" key="1">
    <citation type="submission" date="2023-07" db="EMBL/GenBank/DDBJ databases">
        <title>Black Yeasts Isolated from many extreme environments.</title>
        <authorList>
            <person name="Coleine C."/>
            <person name="Stajich J.E."/>
            <person name="Selbmann L."/>
        </authorList>
    </citation>
    <scope>NUCLEOTIDE SEQUENCE</scope>
    <source>
        <strain evidence="1">CCFEE 5714</strain>
    </source>
</reference>
<dbReference type="EMBL" id="JAUTXU010000100">
    <property type="protein sequence ID" value="KAK3708548.1"/>
    <property type="molecule type" value="Genomic_DNA"/>
</dbReference>
<protein>
    <submittedName>
        <fullName evidence="1">Uncharacterized protein</fullName>
    </submittedName>
</protein>
<name>A0ACC3N4Y5_9PEZI</name>
<organism evidence="1 2">
    <name type="scientific">Vermiconidia calcicola</name>
    <dbReference type="NCBI Taxonomy" id="1690605"/>
    <lineage>
        <taxon>Eukaryota</taxon>
        <taxon>Fungi</taxon>
        <taxon>Dikarya</taxon>
        <taxon>Ascomycota</taxon>
        <taxon>Pezizomycotina</taxon>
        <taxon>Dothideomycetes</taxon>
        <taxon>Dothideomycetidae</taxon>
        <taxon>Mycosphaerellales</taxon>
        <taxon>Extremaceae</taxon>
        <taxon>Vermiconidia</taxon>
    </lineage>
</organism>
<evidence type="ECO:0000313" key="2">
    <source>
        <dbReference type="Proteomes" id="UP001281147"/>
    </source>
</evidence>
<dbReference type="Proteomes" id="UP001281147">
    <property type="component" value="Unassembled WGS sequence"/>
</dbReference>
<sequence length="263" mass="29507">MAAAVGKFAANKLLKKEMAKYREKNPEGGHDPYFAYIEDPRKPGKMKKVKKTIPAYIPEHDAEILAKVRRRAYRLDMCLFNLLGIRFGWEAVIGIVPVAGDAIGVLMALMIFKMCCEVEGGLDQSTKTRMLLNIAIDFAVGLVPFVGDLADAAFKCNTKNLRLLEVALDKKYAPEMRRDERRFAGVDKEQRRKKRASGIFRPDDPPPATVFEDYSDDELREGYGHDGAGHGVQQPPPAYQNSTRQGRNVETAQTRQPAGHTRR</sequence>
<evidence type="ECO:0000313" key="1">
    <source>
        <dbReference type="EMBL" id="KAK3708548.1"/>
    </source>
</evidence>